<dbReference type="EMBL" id="JAFCMP010000043">
    <property type="protein sequence ID" value="KAG5189870.1"/>
    <property type="molecule type" value="Genomic_DNA"/>
</dbReference>
<name>A0A835ZA66_9STRA</name>
<dbReference type="AlphaFoldDB" id="A0A835ZA66"/>
<gene>
    <name evidence="1" type="ORF">JKP88DRAFT_252605</name>
</gene>
<organism evidence="1 2">
    <name type="scientific">Tribonema minus</name>
    <dbReference type="NCBI Taxonomy" id="303371"/>
    <lineage>
        <taxon>Eukaryota</taxon>
        <taxon>Sar</taxon>
        <taxon>Stramenopiles</taxon>
        <taxon>Ochrophyta</taxon>
        <taxon>PX clade</taxon>
        <taxon>Xanthophyceae</taxon>
        <taxon>Tribonematales</taxon>
        <taxon>Tribonemataceae</taxon>
        <taxon>Tribonema</taxon>
    </lineage>
</organism>
<sequence length="299" mass="31910">MMQKFPDSARVQLWGARAIDRIIHNAGFGGFQIAARELGRAGACEAVAAASDAYRQVASVQQAALEAAGALVYKLACNWQRFNAAGLCPSVVASMREHAFNSDIQLCGACIIEYILDLTASVGEATEHVAAKNSLMSARADSVLLRALQNHRRDPLIVCARLDAVESLAGAWTAAEALAFCTAGGAQAVVAFLDAHSFDRNVRTQSLSALTTLIDGDVCGGNAVTAQFLAAGAIAAVTALLRTIPLTCGQAVLASMRCHVLQHTAPQYSWWRRAQRSKRWRLHERIPGQNCALEAPLRA</sequence>
<proteinExistence type="predicted"/>
<dbReference type="Proteomes" id="UP000664859">
    <property type="component" value="Unassembled WGS sequence"/>
</dbReference>
<accession>A0A835ZA66</accession>
<comment type="caution">
    <text evidence="1">The sequence shown here is derived from an EMBL/GenBank/DDBJ whole genome shotgun (WGS) entry which is preliminary data.</text>
</comment>
<dbReference type="Gene3D" id="1.25.10.10">
    <property type="entry name" value="Leucine-rich Repeat Variant"/>
    <property type="match status" value="1"/>
</dbReference>
<reference evidence="1" key="1">
    <citation type="submission" date="2021-02" db="EMBL/GenBank/DDBJ databases">
        <title>First Annotated Genome of the Yellow-green Alga Tribonema minus.</title>
        <authorList>
            <person name="Mahan K.M."/>
        </authorList>
    </citation>
    <scope>NUCLEOTIDE SEQUENCE</scope>
    <source>
        <strain evidence="1">UTEX B ZZ1240</strain>
    </source>
</reference>
<evidence type="ECO:0000313" key="1">
    <source>
        <dbReference type="EMBL" id="KAG5189870.1"/>
    </source>
</evidence>
<dbReference type="InterPro" id="IPR011989">
    <property type="entry name" value="ARM-like"/>
</dbReference>
<evidence type="ECO:0000313" key="2">
    <source>
        <dbReference type="Proteomes" id="UP000664859"/>
    </source>
</evidence>
<keyword evidence="2" id="KW-1185">Reference proteome</keyword>
<protein>
    <submittedName>
        <fullName evidence="1">Uncharacterized protein</fullName>
    </submittedName>
</protein>